<feature type="compositionally biased region" description="Gly residues" evidence="6">
    <location>
        <begin position="887"/>
        <end position="897"/>
    </location>
</feature>
<dbReference type="InterPro" id="IPR010910">
    <property type="entry name" value="Nitrate/nitrite_sensing_bac"/>
</dbReference>
<proteinExistence type="predicted"/>
<dbReference type="SMART" id="SM00387">
    <property type="entry name" value="HATPase_c"/>
    <property type="match status" value="1"/>
</dbReference>
<dbReference type="PROSITE" id="PS50906">
    <property type="entry name" value="NIT"/>
    <property type="match status" value="1"/>
</dbReference>
<evidence type="ECO:0000256" key="2">
    <source>
        <dbReference type="ARBA" id="ARBA00012438"/>
    </source>
</evidence>
<evidence type="ECO:0000256" key="6">
    <source>
        <dbReference type="SAM" id="MobiDB-lite"/>
    </source>
</evidence>
<dbReference type="EC" id="2.7.13.3" evidence="2"/>
<dbReference type="RefSeq" id="WP_244292106.1">
    <property type="nucleotide sequence ID" value="NZ_FNHI01000017.1"/>
</dbReference>
<dbReference type="InterPro" id="IPR050428">
    <property type="entry name" value="TCS_sensor_his_kinase"/>
</dbReference>
<reference evidence="9" key="1">
    <citation type="submission" date="2016-10" db="EMBL/GenBank/DDBJ databases">
        <authorList>
            <person name="Varghese N."/>
            <person name="Submissions S."/>
        </authorList>
    </citation>
    <scope>NUCLEOTIDE SEQUENCE [LARGE SCALE GENOMIC DNA]</scope>
    <source>
        <strain evidence="9">CGMCC 4.7042</strain>
    </source>
</reference>
<dbReference type="SUPFAM" id="SSF55874">
    <property type="entry name" value="ATPase domain of HSP90 chaperone/DNA topoisomerase II/histidine kinase"/>
    <property type="match status" value="1"/>
</dbReference>
<dbReference type="Pfam" id="PF08376">
    <property type="entry name" value="NIT"/>
    <property type="match status" value="1"/>
</dbReference>
<keyword evidence="4" id="KW-0808">Transferase</keyword>
<feature type="region of interest" description="Disordered" evidence="6">
    <location>
        <begin position="637"/>
        <end position="661"/>
    </location>
</feature>
<feature type="compositionally biased region" description="Basic and acidic residues" evidence="6">
    <location>
        <begin position="904"/>
        <end position="913"/>
    </location>
</feature>
<protein>
    <recommendedName>
        <fullName evidence="2">histidine kinase</fullName>
        <ecNumber evidence="2">2.7.13.3</ecNumber>
    </recommendedName>
</protein>
<gene>
    <name evidence="8" type="ORF">SAMN05444921_11773</name>
</gene>
<evidence type="ECO:0000313" key="8">
    <source>
        <dbReference type="EMBL" id="SDN02184.1"/>
    </source>
</evidence>
<dbReference type="GO" id="GO:0004673">
    <property type="term" value="F:protein histidine kinase activity"/>
    <property type="evidence" value="ECO:0007669"/>
    <property type="project" value="UniProtKB-EC"/>
</dbReference>
<dbReference type="PANTHER" id="PTHR45436:SF5">
    <property type="entry name" value="SENSOR HISTIDINE KINASE TRCS"/>
    <property type="match status" value="1"/>
</dbReference>
<dbReference type="Gene3D" id="3.30.565.10">
    <property type="entry name" value="Histidine kinase-like ATPase, C-terminal domain"/>
    <property type="match status" value="1"/>
</dbReference>
<feature type="compositionally biased region" description="Low complexity" evidence="6">
    <location>
        <begin position="650"/>
        <end position="661"/>
    </location>
</feature>
<dbReference type="STRING" id="1196353.SAMN05444921_11773"/>
<evidence type="ECO:0000256" key="4">
    <source>
        <dbReference type="ARBA" id="ARBA00022679"/>
    </source>
</evidence>
<dbReference type="AlphaFoldDB" id="A0A1G9XZF9"/>
<feature type="compositionally biased region" description="Low complexity" evidence="6">
    <location>
        <begin position="793"/>
        <end position="803"/>
    </location>
</feature>
<dbReference type="Pfam" id="PF02518">
    <property type="entry name" value="HATPase_c"/>
    <property type="match status" value="1"/>
</dbReference>
<feature type="region of interest" description="Disordered" evidence="6">
    <location>
        <begin position="692"/>
        <end position="913"/>
    </location>
</feature>
<sequence length="913" mass="96073">MRRRLRPPTIRGRIVALTAVPAVALLALWSFAMVSVTGDLRALIRLQSVYETFGTPVDTAVGQIQIERRLSAAYLGAGQRNGGAADAAALLAQQRSTDRAVEAMLDAVGDQDRREDLSGRQRESLDAMARAAERLDALRNAVVDRRLSWSEAVDAYTVIVEPTFDVQSQLTALQAGQLAREAQVVVELVRVREFVSREDALVAGARAAGALGDAQYDTLTAAIEDRRVFHRTYVPDLPADSRKLFTDFQRSAEYRALTSGEDALLRAGAANAGEAMADASWRTTTDRAVKRYMLLCTESALNAAERGRAFAYREMVKAAVVGLAGLAAVGLSVWLSVSAGRRIARRLEELRDAADVLATRRLPEVMERLGAGEDVDPAAAAPPLDFADGDGEPDEIAQVGTALNAARRAAVEAAVKQATLRRGVFAVLLNIARRNQALVHRQAKLVDTLERRTTDPDTLEDLFRIDHLTTRMRRHAEGLIILSGAAPGRRWRKPVPLVDVVAAAVGEIEDYTRVVVPPMPAVGVGADAVADVVHLVAELVENAAAFSPPHTQVTMRTGEARNGFVLEIDDRGLGMDGEELARAHRTLARPGDFDPVQDERLGLYIVGRLAARHGITVTLTRSPYGGTTAVVLLPNPIITPADPAPDPDRGPSSAPDRAHEAALAGAATAFGAEPAATAPSGAGAVVRTLPTRSVPPVDEPAEHGSAAPDGRGTTSPRPGAGGEESEVRSGAGGEESGVRPLGGPPSPLPVRRRFHPSTADRAEQQTGPGADPGPEQARADAAPPSGSGTGDDPAGTRSAAPAPGSGGEPPAEHGPAPRTLPTRIRQASLAAPLREGRPGAEQDGPGKPEREISAEEMRAVFGAFQRGLDRGRRSEPRGSESRASAPGDGGAPGGGSTPAGRGSTNDERTHDDG</sequence>
<dbReference type="EMBL" id="FNHI01000017">
    <property type="protein sequence ID" value="SDN02184.1"/>
    <property type="molecule type" value="Genomic_DNA"/>
</dbReference>
<evidence type="ECO:0000256" key="1">
    <source>
        <dbReference type="ARBA" id="ARBA00000085"/>
    </source>
</evidence>
<dbReference type="GO" id="GO:0000160">
    <property type="term" value="P:phosphorelay signal transduction system"/>
    <property type="evidence" value="ECO:0007669"/>
    <property type="project" value="TreeGrafter"/>
</dbReference>
<feature type="domain" description="NIT" evidence="7">
    <location>
        <begin position="55"/>
        <end position="310"/>
    </location>
</feature>
<feature type="compositionally biased region" description="Basic and acidic residues" evidence="6">
    <location>
        <begin position="834"/>
        <end position="858"/>
    </location>
</feature>
<dbReference type="InterPro" id="IPR036890">
    <property type="entry name" value="HATPase_C_sf"/>
</dbReference>
<feature type="compositionally biased region" description="Basic and acidic residues" evidence="6">
    <location>
        <begin position="867"/>
        <end position="880"/>
    </location>
</feature>
<dbReference type="PANTHER" id="PTHR45436">
    <property type="entry name" value="SENSOR HISTIDINE KINASE YKOH"/>
    <property type="match status" value="1"/>
</dbReference>
<organism evidence="8 9">
    <name type="scientific">Streptomyces wuyuanensis</name>
    <dbReference type="NCBI Taxonomy" id="1196353"/>
    <lineage>
        <taxon>Bacteria</taxon>
        <taxon>Bacillati</taxon>
        <taxon>Actinomycetota</taxon>
        <taxon>Actinomycetes</taxon>
        <taxon>Kitasatosporales</taxon>
        <taxon>Streptomycetaceae</taxon>
        <taxon>Streptomyces</taxon>
    </lineage>
</organism>
<evidence type="ECO:0000259" key="7">
    <source>
        <dbReference type="PROSITE" id="PS50906"/>
    </source>
</evidence>
<keyword evidence="3" id="KW-0597">Phosphoprotein</keyword>
<accession>A0A1G9XZF9</accession>
<keyword evidence="5" id="KW-0418">Kinase</keyword>
<keyword evidence="9" id="KW-1185">Reference proteome</keyword>
<dbReference type="GeneID" id="40832065"/>
<name>A0A1G9XZF9_9ACTN</name>
<evidence type="ECO:0000256" key="3">
    <source>
        <dbReference type="ARBA" id="ARBA00022553"/>
    </source>
</evidence>
<dbReference type="GO" id="GO:0005886">
    <property type="term" value="C:plasma membrane"/>
    <property type="evidence" value="ECO:0007669"/>
    <property type="project" value="TreeGrafter"/>
</dbReference>
<dbReference type="Proteomes" id="UP000199063">
    <property type="component" value="Unassembled WGS sequence"/>
</dbReference>
<evidence type="ECO:0000313" key="9">
    <source>
        <dbReference type="Proteomes" id="UP000199063"/>
    </source>
</evidence>
<evidence type="ECO:0000256" key="5">
    <source>
        <dbReference type="ARBA" id="ARBA00022777"/>
    </source>
</evidence>
<dbReference type="InterPro" id="IPR003594">
    <property type="entry name" value="HATPase_dom"/>
</dbReference>
<comment type="catalytic activity">
    <reaction evidence="1">
        <text>ATP + protein L-histidine = ADP + protein N-phospho-L-histidine.</text>
        <dbReference type="EC" id="2.7.13.3"/>
    </reaction>
</comment>
<dbReference type="InterPro" id="IPR013587">
    <property type="entry name" value="Nitrate/nitrite_sensing"/>
</dbReference>